<comment type="caution">
    <text evidence="2">The sequence shown here is derived from an EMBL/GenBank/DDBJ whole genome shotgun (WGS) entry which is preliminary data.</text>
</comment>
<feature type="domain" description="WYL" evidence="1">
    <location>
        <begin position="136"/>
        <end position="197"/>
    </location>
</feature>
<dbReference type="InterPro" id="IPR036390">
    <property type="entry name" value="WH_DNA-bd_sf"/>
</dbReference>
<dbReference type="EMBL" id="MPKA01000058">
    <property type="protein sequence ID" value="OLU46844.1"/>
    <property type="molecule type" value="Genomic_DNA"/>
</dbReference>
<evidence type="ECO:0000313" key="3">
    <source>
        <dbReference type="Proteomes" id="UP000186705"/>
    </source>
</evidence>
<dbReference type="STRING" id="1862672.BO225_04540"/>
<dbReference type="SUPFAM" id="SSF46785">
    <property type="entry name" value="Winged helix' DNA-binding domain"/>
    <property type="match status" value="1"/>
</dbReference>
<name>A0A1U7NNE3_9FIRM</name>
<dbReference type="PROSITE" id="PS52050">
    <property type="entry name" value="WYL"/>
    <property type="match status" value="1"/>
</dbReference>
<dbReference type="Gene3D" id="1.10.10.10">
    <property type="entry name" value="Winged helix-like DNA-binding domain superfamily/Winged helix DNA-binding domain"/>
    <property type="match status" value="1"/>
</dbReference>
<sequence length="315" mass="37199">MNRSALCIRMLMYLASHSRVKIDELADFLDTKPRNIRAFKEELETAGYQIEHKTGRYGGYSLKESTFLPSLALSVEERKALEQAERFLKAHPEFAYGKEYTNAFIKIANQDRIDSQQNSFYKSDHRLPLSLFQQTHVKIIEEAIEQKKLVEIVYQGRKDSFPKTRTIEPYALINQREKNYVLAYDREKDDYRYFRFSDKRWLSCALLATHFLARDDVPYHKEVGEEEEALVTLAINRDSIRFFLEEYWGEEMQIVQETPSQLFYSFKTPSTRQLLNRIFAMRGSVHLVAPKELVDSFRAQLKELLCYNNKNDQIK</sequence>
<dbReference type="InterPro" id="IPR036388">
    <property type="entry name" value="WH-like_DNA-bd_sf"/>
</dbReference>
<keyword evidence="3" id="KW-1185">Reference proteome</keyword>
<dbReference type="AlphaFoldDB" id="A0A1U7NNE3"/>
<dbReference type="RefSeq" id="WP_076341100.1">
    <property type="nucleotide sequence ID" value="NZ_CAOOJT010000005.1"/>
</dbReference>
<proteinExistence type="predicted"/>
<dbReference type="PANTHER" id="PTHR34580:SF1">
    <property type="entry name" value="PROTEIN PAFC"/>
    <property type="match status" value="1"/>
</dbReference>
<dbReference type="OrthoDB" id="9815009at2"/>
<gene>
    <name evidence="2" type="ORF">BO225_04540</name>
</gene>
<reference evidence="2 3" key="1">
    <citation type="submission" date="2016-11" db="EMBL/GenBank/DDBJ databases">
        <title>Description of two novel members of the family Erysipelotrichaceae: Ileibacterium lipovorans gen. nov., sp. nov. and Dubosiella newyorkensis, gen. nov., sp. nov.</title>
        <authorList>
            <person name="Cox L.M."/>
            <person name="Sohn J."/>
            <person name="Tyrrell K.L."/>
            <person name="Citron D.M."/>
            <person name="Lawson P.A."/>
            <person name="Patel N.B."/>
            <person name="Iizumi T."/>
            <person name="Perez-Perez G.I."/>
            <person name="Goldstein E.J."/>
            <person name="Blaser M.J."/>
        </authorList>
    </citation>
    <scope>NUCLEOTIDE SEQUENCE [LARGE SCALE GENOMIC DNA]</scope>
    <source>
        <strain evidence="2 3">NYU-BL-A4</strain>
    </source>
</reference>
<accession>A0A1U7NNE3</accession>
<dbReference type="InterPro" id="IPR026881">
    <property type="entry name" value="WYL_dom"/>
</dbReference>
<dbReference type="Pfam" id="PF13280">
    <property type="entry name" value="WYL"/>
    <property type="match status" value="1"/>
</dbReference>
<evidence type="ECO:0000313" key="2">
    <source>
        <dbReference type="EMBL" id="OLU46844.1"/>
    </source>
</evidence>
<organism evidence="2 3">
    <name type="scientific">Dubosiella newyorkensis</name>
    <dbReference type="NCBI Taxonomy" id="1862672"/>
    <lineage>
        <taxon>Bacteria</taxon>
        <taxon>Bacillati</taxon>
        <taxon>Bacillota</taxon>
        <taxon>Erysipelotrichia</taxon>
        <taxon>Erysipelotrichales</taxon>
        <taxon>Erysipelotrichaceae</taxon>
        <taxon>Dubosiella</taxon>
    </lineage>
</organism>
<evidence type="ECO:0000259" key="1">
    <source>
        <dbReference type="Pfam" id="PF13280"/>
    </source>
</evidence>
<dbReference type="InterPro" id="IPR051534">
    <property type="entry name" value="CBASS_pafABC_assoc_protein"/>
</dbReference>
<dbReference type="Proteomes" id="UP000186705">
    <property type="component" value="Unassembled WGS sequence"/>
</dbReference>
<protein>
    <recommendedName>
        <fullName evidence="1">WYL domain-containing protein</fullName>
    </recommendedName>
</protein>
<dbReference type="GeneID" id="78275217"/>
<dbReference type="PANTHER" id="PTHR34580">
    <property type="match status" value="1"/>
</dbReference>